<sequence>MSGRSSRNDIPSSAAFSVIALILIISIPASATSGLEANLYGEVVMKKAASEPAPPEGVPGAAAASGEVASPGTGASEVSASEDAGPEDPGEVSTEPEPPGTKIGEAVVYVFNRDDKTLSVSLFIGSELKGTENILRDRETKFGHYPLEAGAHTFRITWWDDLTKKVQQEEVVAVVDGITPVTLYTTRSTGPAKFDITVMLRNDNKEDLEAYLFINDEYDRMRTARKESTTDLGRINIEEGIHVLAVRWQDPETKIEYENRRTVRVDGRTVVTFYAPRGMAFETEEKADPKTVAPRAATAAAAQTPASPPEKEVTDERIPARAAATDPKDPPPEADLKDGGDLEDGPSDGGRRILYLSTIGAILVIYIIFFRR</sequence>
<name>A0ABT5X545_9EURY</name>
<reference evidence="3 4" key="1">
    <citation type="submission" date="2023-03" db="EMBL/GenBank/DDBJ databases">
        <title>WGS of Methanotrichaceae archaeon Mx.</title>
        <authorList>
            <person name="Sorokin D.Y."/>
            <person name="Merkel A.Y."/>
        </authorList>
    </citation>
    <scope>NUCLEOTIDE SEQUENCE [LARGE SCALE GENOMIC DNA]</scope>
    <source>
        <strain evidence="3 4">Mx</strain>
    </source>
</reference>
<evidence type="ECO:0000256" key="1">
    <source>
        <dbReference type="SAM" id="MobiDB-lite"/>
    </source>
</evidence>
<keyword evidence="2" id="KW-0472">Membrane</keyword>
<organism evidence="3 4">
    <name type="scientific">Candidatus Methanocrinis natronophilus</name>
    <dbReference type="NCBI Taxonomy" id="3033396"/>
    <lineage>
        <taxon>Archaea</taxon>
        <taxon>Methanobacteriati</taxon>
        <taxon>Methanobacteriota</taxon>
        <taxon>Stenosarchaea group</taxon>
        <taxon>Methanomicrobia</taxon>
        <taxon>Methanotrichales</taxon>
        <taxon>Methanotrichaceae</taxon>
        <taxon>Methanocrinis</taxon>
    </lineage>
</organism>
<evidence type="ECO:0000256" key="2">
    <source>
        <dbReference type="SAM" id="Phobius"/>
    </source>
</evidence>
<evidence type="ECO:0000313" key="4">
    <source>
        <dbReference type="Proteomes" id="UP001220010"/>
    </source>
</evidence>
<keyword evidence="2" id="KW-0812">Transmembrane</keyword>
<feature type="compositionally biased region" description="Basic and acidic residues" evidence="1">
    <location>
        <begin position="309"/>
        <end position="319"/>
    </location>
</feature>
<keyword evidence="4" id="KW-1185">Reference proteome</keyword>
<protein>
    <submittedName>
        <fullName evidence="3">Uncharacterized protein</fullName>
    </submittedName>
</protein>
<proteinExistence type="predicted"/>
<feature type="region of interest" description="Disordered" evidence="1">
    <location>
        <begin position="284"/>
        <end position="349"/>
    </location>
</feature>
<feature type="compositionally biased region" description="Basic and acidic residues" evidence="1">
    <location>
        <begin position="326"/>
        <end position="340"/>
    </location>
</feature>
<feature type="region of interest" description="Disordered" evidence="1">
    <location>
        <begin position="50"/>
        <end position="101"/>
    </location>
</feature>
<feature type="transmembrane region" description="Helical" evidence="2">
    <location>
        <begin position="353"/>
        <end position="370"/>
    </location>
</feature>
<accession>A0ABT5X545</accession>
<evidence type="ECO:0000313" key="3">
    <source>
        <dbReference type="EMBL" id="MDF0589816.1"/>
    </source>
</evidence>
<keyword evidence="2" id="KW-1133">Transmembrane helix</keyword>
<dbReference type="RefSeq" id="WP_316965574.1">
    <property type="nucleotide sequence ID" value="NZ_JARFPK010000003.1"/>
</dbReference>
<dbReference type="EMBL" id="JARFPK010000003">
    <property type="protein sequence ID" value="MDF0589816.1"/>
    <property type="molecule type" value="Genomic_DNA"/>
</dbReference>
<feature type="compositionally biased region" description="Low complexity" evidence="1">
    <location>
        <begin position="58"/>
        <end position="72"/>
    </location>
</feature>
<gene>
    <name evidence="3" type="ORF">P0O15_01305</name>
</gene>
<comment type="caution">
    <text evidence="3">The sequence shown here is derived from an EMBL/GenBank/DDBJ whole genome shotgun (WGS) entry which is preliminary data.</text>
</comment>
<feature type="compositionally biased region" description="Low complexity" evidence="1">
    <location>
        <begin position="290"/>
        <end position="305"/>
    </location>
</feature>
<dbReference type="Proteomes" id="UP001220010">
    <property type="component" value="Unassembled WGS sequence"/>
</dbReference>